<dbReference type="RefSeq" id="WP_135848663.1">
    <property type="nucleotide sequence ID" value="NZ_RHPJ01000001.1"/>
</dbReference>
<sequence>MSRTVTRIAAGAAAGVVALALSACSPILTTKPYAAGDGTRVAWEGTNAVRGENVIVLAAEQGGEGRILGGLTNQTNEPVEITFGFAEGSSETVTVEANSTLLMNGTDEGDIILDDVPVAPGANVEMTFATPSLGQISLPVPVLDGTFPEYTDLVP</sequence>
<evidence type="ECO:0000313" key="2">
    <source>
        <dbReference type="EMBL" id="TGO06468.1"/>
    </source>
</evidence>
<dbReference type="PROSITE" id="PS00430">
    <property type="entry name" value="TONB_DEPENDENT_REC_1"/>
    <property type="match status" value="1"/>
</dbReference>
<name>A0A4Z1E6H2_9MICO</name>
<evidence type="ECO:0000256" key="1">
    <source>
        <dbReference type="SAM" id="SignalP"/>
    </source>
</evidence>
<dbReference type="AlphaFoldDB" id="A0A4Z1E6H2"/>
<reference evidence="2 3" key="1">
    <citation type="submission" date="2018-11" db="EMBL/GenBank/DDBJ databases">
        <title>Complete genome sequencing of the Actinobacteria Serinibacter sp. K3-2.</title>
        <authorList>
            <person name="Rakitin A.L."/>
            <person name="Beletsky A.V."/>
            <person name="Mardanov A.V."/>
            <person name="Ravin N.V."/>
            <person name="Gromova A.S."/>
            <person name="Filippova S.N."/>
            <person name="Gal'Chenko V.F."/>
        </authorList>
    </citation>
    <scope>NUCLEOTIDE SEQUENCE [LARGE SCALE GENOMIC DNA]</scope>
    <source>
        <strain evidence="2 3">K3-2</strain>
    </source>
</reference>
<dbReference type="InterPro" id="IPR010916">
    <property type="entry name" value="TonB_box_CS"/>
</dbReference>
<comment type="caution">
    <text evidence="2">The sequence shown here is derived from an EMBL/GenBank/DDBJ whole genome shotgun (WGS) entry which is preliminary data.</text>
</comment>
<proteinExistence type="predicted"/>
<evidence type="ECO:0008006" key="4">
    <source>
        <dbReference type="Google" id="ProtNLM"/>
    </source>
</evidence>
<dbReference type="PROSITE" id="PS51257">
    <property type="entry name" value="PROKAR_LIPOPROTEIN"/>
    <property type="match status" value="1"/>
</dbReference>
<gene>
    <name evidence="2" type="ORF">SERN_0660</name>
</gene>
<keyword evidence="1" id="KW-0732">Signal</keyword>
<protein>
    <recommendedName>
        <fullName evidence="4">Lipoprotein</fullName>
    </recommendedName>
</protein>
<dbReference type="EMBL" id="RHPJ01000001">
    <property type="protein sequence ID" value="TGO06468.1"/>
    <property type="molecule type" value="Genomic_DNA"/>
</dbReference>
<dbReference type="Proteomes" id="UP000297318">
    <property type="component" value="Unassembled WGS sequence"/>
</dbReference>
<feature type="chain" id="PRO_5038665367" description="Lipoprotein" evidence="1">
    <location>
        <begin position="24"/>
        <end position="155"/>
    </location>
</feature>
<keyword evidence="3" id="KW-1185">Reference proteome</keyword>
<evidence type="ECO:0000313" key="3">
    <source>
        <dbReference type="Proteomes" id="UP000297318"/>
    </source>
</evidence>
<dbReference type="OrthoDB" id="3267550at2"/>
<accession>A0A4Z1E6H2</accession>
<feature type="signal peptide" evidence="1">
    <location>
        <begin position="1"/>
        <end position="23"/>
    </location>
</feature>
<organism evidence="2 3">
    <name type="scientific">Serinibacter arcticus</name>
    <dbReference type="NCBI Taxonomy" id="1655435"/>
    <lineage>
        <taxon>Bacteria</taxon>
        <taxon>Bacillati</taxon>
        <taxon>Actinomycetota</taxon>
        <taxon>Actinomycetes</taxon>
        <taxon>Micrococcales</taxon>
        <taxon>Beutenbergiaceae</taxon>
        <taxon>Serinibacter</taxon>
    </lineage>
</organism>